<dbReference type="Proteomes" id="UP000480151">
    <property type="component" value="Unassembled WGS sequence"/>
</dbReference>
<sequence>MRRARTLWTLFILGMVVVMLAGCGSSKLSWESFEGALNEKSFPVPKEANSPDRTTTNAAMDYVRYTLPGLKEKDSIPEPYIKAIQDWGWHELTEDKTSSSHVFKKEQLIVHLTIHDGYFIVMVPKDKKTTAQSLGGS</sequence>
<comment type="caution">
    <text evidence="1">The sequence shown here is derived from an EMBL/GenBank/DDBJ whole genome shotgun (WGS) entry which is preliminary data.</text>
</comment>
<reference evidence="1 2" key="1">
    <citation type="submission" date="2020-02" db="EMBL/GenBank/DDBJ databases">
        <authorList>
            <person name="Gao J."/>
            <person name="Sun J."/>
        </authorList>
    </citation>
    <scope>NUCLEOTIDE SEQUENCE [LARGE SCALE GENOMIC DNA]</scope>
    <source>
        <strain evidence="1 2">7124</strain>
    </source>
</reference>
<accession>A0A6M1PZ53</accession>
<dbReference type="PROSITE" id="PS51257">
    <property type="entry name" value="PROKAR_LIPOPROTEIN"/>
    <property type="match status" value="1"/>
</dbReference>
<evidence type="ECO:0008006" key="3">
    <source>
        <dbReference type="Google" id="ProtNLM"/>
    </source>
</evidence>
<gene>
    <name evidence="1" type="ORF">G5B47_23880</name>
</gene>
<protein>
    <recommendedName>
        <fullName evidence="3">Lipoprotein</fullName>
    </recommendedName>
</protein>
<dbReference type="RefSeq" id="WP_165103808.1">
    <property type="nucleotide sequence ID" value="NZ_JAAKGU010000017.1"/>
</dbReference>
<name>A0A6M1PZ53_9BACL</name>
<evidence type="ECO:0000313" key="1">
    <source>
        <dbReference type="EMBL" id="NGM85441.1"/>
    </source>
</evidence>
<proteinExistence type="predicted"/>
<keyword evidence="2" id="KW-1185">Reference proteome</keyword>
<organism evidence="1 2">
    <name type="scientific">Paenibacillus apii</name>
    <dbReference type="NCBI Taxonomy" id="1850370"/>
    <lineage>
        <taxon>Bacteria</taxon>
        <taxon>Bacillati</taxon>
        <taxon>Bacillota</taxon>
        <taxon>Bacilli</taxon>
        <taxon>Bacillales</taxon>
        <taxon>Paenibacillaceae</taxon>
        <taxon>Paenibacillus</taxon>
    </lineage>
</organism>
<dbReference type="AlphaFoldDB" id="A0A6M1PZ53"/>
<dbReference type="EMBL" id="JAAKGU010000017">
    <property type="protein sequence ID" value="NGM85441.1"/>
    <property type="molecule type" value="Genomic_DNA"/>
</dbReference>
<evidence type="ECO:0000313" key="2">
    <source>
        <dbReference type="Proteomes" id="UP000480151"/>
    </source>
</evidence>